<feature type="transmembrane region" description="Helical" evidence="1">
    <location>
        <begin position="15"/>
        <end position="35"/>
    </location>
</feature>
<name>A0ABS4WFE1_9MICC</name>
<dbReference type="EMBL" id="JAGIOE010000001">
    <property type="protein sequence ID" value="MBP2374930.1"/>
    <property type="molecule type" value="Genomic_DNA"/>
</dbReference>
<evidence type="ECO:0000313" key="2">
    <source>
        <dbReference type="EMBL" id="MBP2374930.1"/>
    </source>
</evidence>
<accession>A0ABS4WFE1</accession>
<proteinExistence type="predicted"/>
<keyword evidence="1" id="KW-0472">Membrane</keyword>
<keyword evidence="1" id="KW-0812">Transmembrane</keyword>
<evidence type="ECO:0000313" key="3">
    <source>
        <dbReference type="Proteomes" id="UP000766570"/>
    </source>
</evidence>
<protein>
    <submittedName>
        <fullName evidence="2">Uncharacterized protein</fullName>
    </submittedName>
</protein>
<keyword evidence="1" id="KW-1133">Transmembrane helix</keyword>
<gene>
    <name evidence="2" type="ORF">JOF46_002842</name>
</gene>
<comment type="caution">
    <text evidence="2">The sequence shown here is derived from an EMBL/GenBank/DDBJ whole genome shotgun (WGS) entry which is preliminary data.</text>
</comment>
<sequence length="57" mass="6563">MKALLSIPVFRRFTGIWTAVNLADSALFLTLFIRAKDISVPRARRAHCWSRWWTTGG</sequence>
<dbReference type="RefSeq" id="WP_209908107.1">
    <property type="nucleotide sequence ID" value="NZ_BAAAMI010000008.1"/>
</dbReference>
<dbReference type="Proteomes" id="UP000766570">
    <property type="component" value="Unassembled WGS sequence"/>
</dbReference>
<evidence type="ECO:0000256" key="1">
    <source>
        <dbReference type="SAM" id="Phobius"/>
    </source>
</evidence>
<keyword evidence="3" id="KW-1185">Reference proteome</keyword>
<organism evidence="2 3">
    <name type="scientific">Paeniglutamicibacter psychrophenolicus</name>
    <dbReference type="NCBI Taxonomy" id="257454"/>
    <lineage>
        <taxon>Bacteria</taxon>
        <taxon>Bacillati</taxon>
        <taxon>Actinomycetota</taxon>
        <taxon>Actinomycetes</taxon>
        <taxon>Micrococcales</taxon>
        <taxon>Micrococcaceae</taxon>
        <taxon>Paeniglutamicibacter</taxon>
    </lineage>
</organism>
<reference evidence="2 3" key="1">
    <citation type="submission" date="2021-03" db="EMBL/GenBank/DDBJ databases">
        <title>Sequencing the genomes of 1000 actinobacteria strains.</title>
        <authorList>
            <person name="Klenk H.-P."/>
        </authorList>
    </citation>
    <scope>NUCLEOTIDE SEQUENCE [LARGE SCALE GENOMIC DNA]</scope>
    <source>
        <strain evidence="2 3">DSM 15454</strain>
    </source>
</reference>